<accession>A0ACA9QB69</accession>
<organism evidence="1 2">
    <name type="scientific">Acaulospora colombiana</name>
    <dbReference type="NCBI Taxonomy" id="27376"/>
    <lineage>
        <taxon>Eukaryota</taxon>
        <taxon>Fungi</taxon>
        <taxon>Fungi incertae sedis</taxon>
        <taxon>Mucoromycota</taxon>
        <taxon>Glomeromycotina</taxon>
        <taxon>Glomeromycetes</taxon>
        <taxon>Diversisporales</taxon>
        <taxon>Acaulosporaceae</taxon>
        <taxon>Acaulospora</taxon>
    </lineage>
</organism>
<protein>
    <submittedName>
        <fullName evidence="1">4339_t:CDS:1</fullName>
    </submittedName>
</protein>
<feature type="non-terminal residue" evidence="1">
    <location>
        <position position="49"/>
    </location>
</feature>
<comment type="caution">
    <text evidence="1">The sequence shown here is derived from an EMBL/GenBank/DDBJ whole genome shotgun (WGS) entry which is preliminary data.</text>
</comment>
<sequence>MCVEPFGAGSAVCPRKVDIEELERLSKKGSSTAWATNALTPTEAPASST</sequence>
<evidence type="ECO:0000313" key="1">
    <source>
        <dbReference type="EMBL" id="CAG8742316.1"/>
    </source>
</evidence>
<gene>
    <name evidence="1" type="ORF">ACOLOM_LOCUS12244</name>
</gene>
<evidence type="ECO:0000313" key="2">
    <source>
        <dbReference type="Proteomes" id="UP000789525"/>
    </source>
</evidence>
<keyword evidence="2" id="KW-1185">Reference proteome</keyword>
<name>A0ACA9QB69_9GLOM</name>
<proteinExistence type="predicted"/>
<reference evidence="1" key="1">
    <citation type="submission" date="2021-06" db="EMBL/GenBank/DDBJ databases">
        <authorList>
            <person name="Kallberg Y."/>
            <person name="Tangrot J."/>
            <person name="Rosling A."/>
        </authorList>
    </citation>
    <scope>NUCLEOTIDE SEQUENCE</scope>
    <source>
        <strain evidence="1">CL356</strain>
    </source>
</reference>
<dbReference type="Proteomes" id="UP000789525">
    <property type="component" value="Unassembled WGS sequence"/>
</dbReference>
<dbReference type="EMBL" id="CAJVPT010048575">
    <property type="protein sequence ID" value="CAG8742316.1"/>
    <property type="molecule type" value="Genomic_DNA"/>
</dbReference>